<keyword evidence="4" id="KW-1185">Reference proteome</keyword>
<sequence>MTFPYKHVLLIGATSGIGKAMVERLIAEGVKVTGVGRRKDALEEFENAHPGLARGAALDITQLESFLGLQNSKIGPVAITEAPPDIDCLFLNEGMQRPFNFSKPETVDLNVFHAETTVNYTSLVAVTHAFLPFLIVKEGPSGIILRVGLRNTHIKVTEIAAPPVKTDLHDYMGVEVGRNLGMPLDQFTEEAYQGLLSGDDTIAVGGIMIPGAKEAMADIAAVIWAFRLVVGAIGMPRFSWAALYNIATAEQFGIPIHDPDL</sequence>
<dbReference type="GO" id="GO:0016491">
    <property type="term" value="F:oxidoreductase activity"/>
    <property type="evidence" value="ECO:0007669"/>
    <property type="project" value="UniProtKB-KW"/>
</dbReference>
<keyword evidence="2" id="KW-0560">Oxidoreductase</keyword>
<dbReference type="InParanoid" id="L8GB66"/>
<protein>
    <submittedName>
        <fullName evidence="3">Uncharacterized protein</fullName>
    </submittedName>
</protein>
<dbReference type="SUPFAM" id="SSF51735">
    <property type="entry name" value="NAD(P)-binding Rossmann-fold domains"/>
    <property type="match status" value="1"/>
</dbReference>
<dbReference type="EMBL" id="GL573246">
    <property type="protein sequence ID" value="ELR09898.1"/>
    <property type="molecule type" value="Genomic_DNA"/>
</dbReference>
<evidence type="ECO:0000313" key="4">
    <source>
        <dbReference type="Proteomes" id="UP000011064"/>
    </source>
</evidence>
<dbReference type="STRING" id="658429.L8GB66"/>
<dbReference type="AlphaFoldDB" id="L8GB66"/>
<organism evidence="3 4">
    <name type="scientific">Pseudogymnoascus destructans (strain ATCC MYA-4855 / 20631-21)</name>
    <name type="common">Bat white-nose syndrome fungus</name>
    <name type="synonym">Geomyces destructans</name>
    <dbReference type="NCBI Taxonomy" id="658429"/>
    <lineage>
        <taxon>Eukaryota</taxon>
        <taxon>Fungi</taxon>
        <taxon>Dikarya</taxon>
        <taxon>Ascomycota</taxon>
        <taxon>Pezizomycotina</taxon>
        <taxon>Leotiomycetes</taxon>
        <taxon>Thelebolales</taxon>
        <taxon>Thelebolaceae</taxon>
        <taxon>Pseudogymnoascus</taxon>
    </lineage>
</organism>
<dbReference type="InterPro" id="IPR002347">
    <property type="entry name" value="SDR_fam"/>
</dbReference>
<dbReference type="PANTHER" id="PTHR43669">
    <property type="entry name" value="5-KETO-D-GLUCONATE 5-REDUCTASE"/>
    <property type="match status" value="1"/>
</dbReference>
<proteinExistence type="inferred from homology"/>
<dbReference type="Pfam" id="PF00106">
    <property type="entry name" value="adh_short"/>
    <property type="match status" value="1"/>
</dbReference>
<dbReference type="Proteomes" id="UP000011064">
    <property type="component" value="Unassembled WGS sequence"/>
</dbReference>
<dbReference type="PANTHER" id="PTHR43669:SF15">
    <property type="entry name" value="OXIDOREDUCTASE, SHORT-CHAIN DEHYDROGENASE_REDUCTASE FAMILY (AFU_ORTHOLOGUE AFUA_1G01330)"/>
    <property type="match status" value="1"/>
</dbReference>
<evidence type="ECO:0000313" key="3">
    <source>
        <dbReference type="EMBL" id="ELR09898.1"/>
    </source>
</evidence>
<dbReference type="OrthoDB" id="37659at2759"/>
<evidence type="ECO:0000256" key="2">
    <source>
        <dbReference type="ARBA" id="ARBA00023002"/>
    </source>
</evidence>
<name>L8GB66_PSED2</name>
<reference evidence="4" key="1">
    <citation type="submission" date="2010-09" db="EMBL/GenBank/DDBJ databases">
        <title>The genome sequence of Geomyces destructans 20631-21.</title>
        <authorList>
            <consortium name="The Broad Institute Genome Sequencing Platform"/>
            <person name="Cuomo C.A."/>
            <person name="Blehert D.S."/>
            <person name="Lorch J.M."/>
            <person name="Young S.K."/>
            <person name="Zeng Q."/>
            <person name="Gargeya S."/>
            <person name="Fitzgerald M."/>
            <person name="Haas B."/>
            <person name="Abouelleil A."/>
            <person name="Alvarado L."/>
            <person name="Arachchi H.M."/>
            <person name="Berlin A."/>
            <person name="Brown A."/>
            <person name="Chapman S.B."/>
            <person name="Chen Z."/>
            <person name="Dunbar C."/>
            <person name="Freedman E."/>
            <person name="Gearin G."/>
            <person name="Gellesch M."/>
            <person name="Goldberg J."/>
            <person name="Griggs A."/>
            <person name="Gujja S."/>
            <person name="Heiman D."/>
            <person name="Howarth C."/>
            <person name="Larson L."/>
            <person name="Lui A."/>
            <person name="MacDonald P.J.P."/>
            <person name="Montmayeur A."/>
            <person name="Murphy C."/>
            <person name="Neiman D."/>
            <person name="Pearson M."/>
            <person name="Priest M."/>
            <person name="Roberts A."/>
            <person name="Saif S."/>
            <person name="Shea T."/>
            <person name="Shenoy N."/>
            <person name="Sisk P."/>
            <person name="Stolte C."/>
            <person name="Sykes S."/>
            <person name="Wortman J."/>
            <person name="Nusbaum C."/>
            <person name="Birren B."/>
        </authorList>
    </citation>
    <scope>NUCLEOTIDE SEQUENCE [LARGE SCALE GENOMIC DNA]</scope>
    <source>
        <strain evidence="4">ATCC MYA-4855 / 20631-21</strain>
    </source>
</reference>
<dbReference type="InterPro" id="IPR036291">
    <property type="entry name" value="NAD(P)-bd_dom_sf"/>
</dbReference>
<dbReference type="HOGENOM" id="CLU_010194_2_6_1"/>
<accession>L8GB66</accession>
<dbReference type="Gene3D" id="3.40.50.720">
    <property type="entry name" value="NAD(P)-binding Rossmann-like Domain"/>
    <property type="match status" value="1"/>
</dbReference>
<evidence type="ECO:0000256" key="1">
    <source>
        <dbReference type="ARBA" id="ARBA00006484"/>
    </source>
</evidence>
<gene>
    <name evidence="3" type="ORF">GMDG_04376</name>
</gene>
<comment type="similarity">
    <text evidence="1">Belongs to the short-chain dehydrogenases/reductases (SDR) family.</text>
</comment>
<dbReference type="VEuPathDB" id="FungiDB:GMDG_04376"/>